<evidence type="ECO:0008006" key="3">
    <source>
        <dbReference type="Google" id="ProtNLM"/>
    </source>
</evidence>
<name>A0A9W8NJW0_9PEZI</name>
<evidence type="ECO:0000313" key="2">
    <source>
        <dbReference type="Proteomes" id="UP001148614"/>
    </source>
</evidence>
<protein>
    <recommendedName>
        <fullName evidence="3">Lipocalin-like domain-containing protein</fullName>
    </recommendedName>
</protein>
<sequence length="173" mass="19351">MPWGLSPLKCFVGGWSILNATVTNTLTGDPIVAWHSVYPCGVSVYSESGYTSNIITANDTTHRTVRPTELELPAHPTDDIPRWALVGQYSLATGGLFELVYDKDKHWGQPHFTGHIITTITTSTLPSMVGRIENTEFEFFDDLCAGHVLRYAYGDTLQTIYYQRMPNHLRKTG</sequence>
<gene>
    <name evidence="1" type="ORF">NPX13_g2059</name>
</gene>
<dbReference type="OrthoDB" id="3904217at2759"/>
<comment type="caution">
    <text evidence="1">The sequence shown here is derived from an EMBL/GenBank/DDBJ whole genome shotgun (WGS) entry which is preliminary data.</text>
</comment>
<organism evidence="1 2">
    <name type="scientific">Xylaria arbuscula</name>
    <dbReference type="NCBI Taxonomy" id="114810"/>
    <lineage>
        <taxon>Eukaryota</taxon>
        <taxon>Fungi</taxon>
        <taxon>Dikarya</taxon>
        <taxon>Ascomycota</taxon>
        <taxon>Pezizomycotina</taxon>
        <taxon>Sordariomycetes</taxon>
        <taxon>Xylariomycetidae</taxon>
        <taxon>Xylariales</taxon>
        <taxon>Xylariaceae</taxon>
        <taxon>Xylaria</taxon>
    </lineage>
</organism>
<evidence type="ECO:0000313" key="1">
    <source>
        <dbReference type="EMBL" id="KAJ3578506.1"/>
    </source>
</evidence>
<accession>A0A9W8NJW0</accession>
<dbReference type="AlphaFoldDB" id="A0A9W8NJW0"/>
<proteinExistence type="predicted"/>
<dbReference type="EMBL" id="JANPWZ010000206">
    <property type="protein sequence ID" value="KAJ3578506.1"/>
    <property type="molecule type" value="Genomic_DNA"/>
</dbReference>
<keyword evidence="2" id="KW-1185">Reference proteome</keyword>
<dbReference type="Proteomes" id="UP001148614">
    <property type="component" value="Unassembled WGS sequence"/>
</dbReference>
<reference evidence="1" key="1">
    <citation type="submission" date="2022-07" db="EMBL/GenBank/DDBJ databases">
        <title>Genome Sequence of Xylaria arbuscula.</title>
        <authorList>
            <person name="Buettner E."/>
        </authorList>
    </citation>
    <scope>NUCLEOTIDE SEQUENCE</scope>
    <source>
        <strain evidence="1">VT107</strain>
    </source>
</reference>